<comment type="subcellular location">
    <subcellularLocation>
        <location evidence="1 7">Cell membrane</location>
        <topology evidence="1 7">Multi-pass membrane protein</topology>
    </subcellularLocation>
</comment>
<evidence type="ECO:0000259" key="8">
    <source>
        <dbReference type="PROSITE" id="PS50928"/>
    </source>
</evidence>
<proteinExistence type="inferred from homology"/>
<dbReference type="CDD" id="cd06261">
    <property type="entry name" value="TM_PBP2"/>
    <property type="match status" value="1"/>
</dbReference>
<keyword evidence="2 7" id="KW-0813">Transport</keyword>
<dbReference type="SUPFAM" id="SSF161098">
    <property type="entry name" value="MetI-like"/>
    <property type="match status" value="1"/>
</dbReference>
<comment type="similarity">
    <text evidence="7">Belongs to the binding-protein-dependent transport system permease family.</text>
</comment>
<feature type="transmembrane region" description="Helical" evidence="7">
    <location>
        <begin position="5"/>
        <end position="26"/>
    </location>
</feature>
<gene>
    <name evidence="9" type="ORF">GNP93_01685</name>
</gene>
<dbReference type="PANTHER" id="PTHR43744">
    <property type="entry name" value="ABC TRANSPORTER PERMEASE PROTEIN MG189-RELATED-RELATED"/>
    <property type="match status" value="1"/>
</dbReference>
<evidence type="ECO:0000313" key="9">
    <source>
        <dbReference type="EMBL" id="MUG69379.1"/>
    </source>
</evidence>
<evidence type="ECO:0000256" key="7">
    <source>
        <dbReference type="RuleBase" id="RU363032"/>
    </source>
</evidence>
<dbReference type="EMBL" id="WNZX01000001">
    <property type="protein sequence ID" value="MUG69379.1"/>
    <property type="molecule type" value="Genomic_DNA"/>
</dbReference>
<dbReference type="GO" id="GO:0005886">
    <property type="term" value="C:plasma membrane"/>
    <property type="evidence" value="ECO:0007669"/>
    <property type="project" value="UniProtKB-SubCell"/>
</dbReference>
<keyword evidence="3" id="KW-1003">Cell membrane</keyword>
<feature type="domain" description="ABC transmembrane type-1" evidence="8">
    <location>
        <begin position="66"/>
        <end position="256"/>
    </location>
</feature>
<keyword evidence="6 7" id="KW-0472">Membrane</keyword>
<dbReference type="InterPro" id="IPR035906">
    <property type="entry name" value="MetI-like_sf"/>
</dbReference>
<feature type="transmembrane region" description="Helical" evidence="7">
    <location>
        <begin position="235"/>
        <end position="256"/>
    </location>
</feature>
<dbReference type="GO" id="GO:0055085">
    <property type="term" value="P:transmembrane transport"/>
    <property type="evidence" value="ECO:0007669"/>
    <property type="project" value="InterPro"/>
</dbReference>
<feature type="transmembrane region" description="Helical" evidence="7">
    <location>
        <begin position="137"/>
        <end position="155"/>
    </location>
</feature>
<name>A0A7X2Z6U0_9BACL</name>
<dbReference type="AlphaFoldDB" id="A0A7X2Z6U0"/>
<dbReference type="PANTHER" id="PTHR43744:SF12">
    <property type="entry name" value="ABC TRANSPORTER PERMEASE PROTEIN MG189-RELATED"/>
    <property type="match status" value="1"/>
</dbReference>
<dbReference type="Gene3D" id="1.10.3720.10">
    <property type="entry name" value="MetI-like"/>
    <property type="match status" value="1"/>
</dbReference>
<dbReference type="Proteomes" id="UP000450917">
    <property type="component" value="Unassembled WGS sequence"/>
</dbReference>
<evidence type="ECO:0000256" key="3">
    <source>
        <dbReference type="ARBA" id="ARBA00022475"/>
    </source>
</evidence>
<comment type="caution">
    <text evidence="9">The sequence shown here is derived from an EMBL/GenBank/DDBJ whole genome shotgun (WGS) entry which is preliminary data.</text>
</comment>
<organism evidence="9 10">
    <name type="scientific">Paenibacillus validus</name>
    <dbReference type="NCBI Taxonomy" id="44253"/>
    <lineage>
        <taxon>Bacteria</taxon>
        <taxon>Bacillati</taxon>
        <taxon>Bacillota</taxon>
        <taxon>Bacilli</taxon>
        <taxon>Bacillales</taxon>
        <taxon>Paenibacillaceae</taxon>
        <taxon>Paenibacillus</taxon>
    </lineage>
</organism>
<evidence type="ECO:0000256" key="2">
    <source>
        <dbReference type="ARBA" id="ARBA00022448"/>
    </source>
</evidence>
<dbReference type="InterPro" id="IPR000515">
    <property type="entry name" value="MetI-like"/>
</dbReference>
<keyword evidence="5 7" id="KW-1133">Transmembrane helix</keyword>
<dbReference type="PROSITE" id="PS50928">
    <property type="entry name" value="ABC_TM1"/>
    <property type="match status" value="1"/>
</dbReference>
<sequence length="271" mass="30719">MKKNWLSSIVLWALGLIFFLPLYWLFVSSLKSDSEITRFPPTFWPEHLEWSNYPEIWEALKFGTTFMNSMIVTISTTALIVIFTSMAGYAFAKKQFFGKNVLFIALIATMTVPPTVLLLPLYFIITKMGIYDSLISLIVPFSVTVFGIFFTKQYIDDVPTEMLEAARIDGSGEFRLFYQIVLPLIKPAIITLIIVEFVHNWNSFTMPLVLLQSEDKFTIPLRLALLAQESIAIPWSRILAANVLSLIPVLILFLSVQKQFVKGLMAGAVKG</sequence>
<reference evidence="9 10" key="1">
    <citation type="submission" date="2019-11" db="EMBL/GenBank/DDBJ databases">
        <title>Draft genome sequences of five Paenibacillus species of dairy origin.</title>
        <authorList>
            <person name="Olajide A.M."/>
            <person name="Chen S."/>
            <person name="Lapointe G."/>
        </authorList>
    </citation>
    <scope>NUCLEOTIDE SEQUENCE [LARGE SCALE GENOMIC DNA]</scope>
    <source>
        <strain evidence="9 10">2CS3</strain>
    </source>
</reference>
<feature type="transmembrane region" description="Helical" evidence="7">
    <location>
        <begin position="70"/>
        <end position="92"/>
    </location>
</feature>
<keyword evidence="10" id="KW-1185">Reference proteome</keyword>
<keyword evidence="4 7" id="KW-0812">Transmembrane</keyword>
<dbReference type="RefSeq" id="WP_127607514.1">
    <property type="nucleotide sequence ID" value="NZ_JARTHJ010000177.1"/>
</dbReference>
<evidence type="ECO:0000256" key="6">
    <source>
        <dbReference type="ARBA" id="ARBA00023136"/>
    </source>
</evidence>
<feature type="transmembrane region" description="Helical" evidence="7">
    <location>
        <begin position="176"/>
        <end position="198"/>
    </location>
</feature>
<evidence type="ECO:0000256" key="5">
    <source>
        <dbReference type="ARBA" id="ARBA00022989"/>
    </source>
</evidence>
<feature type="transmembrane region" description="Helical" evidence="7">
    <location>
        <begin position="101"/>
        <end position="125"/>
    </location>
</feature>
<dbReference type="Pfam" id="PF00528">
    <property type="entry name" value="BPD_transp_1"/>
    <property type="match status" value="1"/>
</dbReference>
<evidence type="ECO:0000313" key="10">
    <source>
        <dbReference type="Proteomes" id="UP000450917"/>
    </source>
</evidence>
<accession>A0A7X2Z6U0</accession>
<protein>
    <submittedName>
        <fullName evidence="9">ABC transporter permease subunit</fullName>
    </submittedName>
</protein>
<evidence type="ECO:0000256" key="1">
    <source>
        <dbReference type="ARBA" id="ARBA00004651"/>
    </source>
</evidence>
<evidence type="ECO:0000256" key="4">
    <source>
        <dbReference type="ARBA" id="ARBA00022692"/>
    </source>
</evidence>